<dbReference type="PIRSF" id="PIRSF000854">
    <property type="entry name" value="PEP_synthase"/>
    <property type="match status" value="1"/>
</dbReference>
<evidence type="ECO:0000259" key="16">
    <source>
        <dbReference type="Pfam" id="PF00391"/>
    </source>
</evidence>
<dbReference type="PANTHER" id="PTHR43030">
    <property type="entry name" value="PHOSPHOENOLPYRUVATE SYNTHASE"/>
    <property type="match status" value="1"/>
</dbReference>
<comment type="caution">
    <text evidence="19">The sequence shown here is derived from an EMBL/GenBank/DDBJ whole genome shotgun (WGS) entry which is preliminary data.</text>
</comment>
<comment type="function">
    <text evidence="2 15">Catalyzes the phosphorylation of pyruvate to phosphoenolpyruvate.</text>
</comment>
<evidence type="ECO:0000256" key="7">
    <source>
        <dbReference type="ARBA" id="ARBA00022679"/>
    </source>
</evidence>
<evidence type="ECO:0000256" key="4">
    <source>
        <dbReference type="ARBA" id="ARBA00007837"/>
    </source>
</evidence>
<dbReference type="Pfam" id="PF01326">
    <property type="entry name" value="PPDK_N"/>
    <property type="match status" value="1"/>
</dbReference>
<dbReference type="GO" id="GO:0046872">
    <property type="term" value="F:metal ion binding"/>
    <property type="evidence" value="ECO:0007669"/>
    <property type="project" value="UniProtKB-KW"/>
</dbReference>
<evidence type="ECO:0000256" key="13">
    <source>
        <dbReference type="ARBA" id="ARBA00033470"/>
    </source>
</evidence>
<keyword evidence="10 15" id="KW-0418">Kinase</keyword>
<evidence type="ECO:0000259" key="18">
    <source>
        <dbReference type="Pfam" id="PF02896"/>
    </source>
</evidence>
<dbReference type="SUPFAM" id="SSF52009">
    <property type="entry name" value="Phosphohistidine domain"/>
    <property type="match status" value="1"/>
</dbReference>
<dbReference type="FunFam" id="3.50.30.10:FF:000002">
    <property type="entry name" value="Phosphoenolpyruvate synthase"/>
    <property type="match status" value="1"/>
</dbReference>
<dbReference type="Proteomes" id="UP000249524">
    <property type="component" value="Unassembled WGS sequence"/>
</dbReference>
<evidence type="ECO:0000313" key="19">
    <source>
        <dbReference type="EMBL" id="RAK66342.1"/>
    </source>
</evidence>
<dbReference type="Gene3D" id="3.30.1490.20">
    <property type="entry name" value="ATP-grasp fold, A domain"/>
    <property type="match status" value="1"/>
</dbReference>
<proteinExistence type="inferred from homology"/>
<organism evidence="19 20">
    <name type="scientific">Phenylobacterium kunshanense</name>
    <dbReference type="NCBI Taxonomy" id="1445034"/>
    <lineage>
        <taxon>Bacteria</taxon>
        <taxon>Pseudomonadati</taxon>
        <taxon>Pseudomonadota</taxon>
        <taxon>Alphaproteobacteria</taxon>
        <taxon>Caulobacterales</taxon>
        <taxon>Caulobacteraceae</taxon>
        <taxon>Phenylobacterium</taxon>
    </lineage>
</organism>
<evidence type="ECO:0000256" key="12">
    <source>
        <dbReference type="ARBA" id="ARBA00022842"/>
    </source>
</evidence>
<dbReference type="Gene3D" id="3.30.470.20">
    <property type="entry name" value="ATP-grasp fold, B domain"/>
    <property type="match status" value="1"/>
</dbReference>
<evidence type="ECO:0000256" key="9">
    <source>
        <dbReference type="ARBA" id="ARBA00022741"/>
    </source>
</evidence>
<evidence type="ECO:0000256" key="14">
    <source>
        <dbReference type="ARBA" id="ARBA00047700"/>
    </source>
</evidence>
<keyword evidence="7 15" id="KW-0808">Transferase</keyword>
<dbReference type="SUPFAM" id="SSF51621">
    <property type="entry name" value="Phosphoenolpyruvate/pyruvate domain"/>
    <property type="match status" value="1"/>
</dbReference>
<evidence type="ECO:0000256" key="5">
    <source>
        <dbReference type="ARBA" id="ARBA00011996"/>
    </source>
</evidence>
<accession>A0A328BFU0</accession>
<dbReference type="InterPro" id="IPR002192">
    <property type="entry name" value="PPDK_AMP/ATP-bd"/>
</dbReference>
<evidence type="ECO:0000256" key="1">
    <source>
        <dbReference type="ARBA" id="ARBA00001946"/>
    </source>
</evidence>
<dbReference type="OrthoDB" id="9765468at2"/>
<feature type="domain" description="PEP-utilising enzyme mobile" evidence="16">
    <location>
        <begin position="386"/>
        <end position="457"/>
    </location>
</feature>
<comment type="similarity">
    <text evidence="4 15">Belongs to the PEP-utilizing enzyme family.</text>
</comment>
<dbReference type="RefSeq" id="WP_111275651.1">
    <property type="nucleotide sequence ID" value="NZ_QFYS01000003.1"/>
</dbReference>
<dbReference type="InterPro" id="IPR013815">
    <property type="entry name" value="ATP_grasp_subdomain_1"/>
</dbReference>
<comment type="catalytic activity">
    <reaction evidence="14 15">
        <text>pyruvate + ATP + H2O = phosphoenolpyruvate + AMP + phosphate + 2 H(+)</text>
        <dbReference type="Rhea" id="RHEA:11364"/>
        <dbReference type="ChEBI" id="CHEBI:15361"/>
        <dbReference type="ChEBI" id="CHEBI:15377"/>
        <dbReference type="ChEBI" id="CHEBI:15378"/>
        <dbReference type="ChEBI" id="CHEBI:30616"/>
        <dbReference type="ChEBI" id="CHEBI:43474"/>
        <dbReference type="ChEBI" id="CHEBI:58702"/>
        <dbReference type="ChEBI" id="CHEBI:456215"/>
        <dbReference type="EC" id="2.7.9.2"/>
    </reaction>
</comment>
<evidence type="ECO:0000256" key="10">
    <source>
        <dbReference type="ARBA" id="ARBA00022777"/>
    </source>
</evidence>
<reference evidence="19 20" key="1">
    <citation type="submission" date="2018-05" db="EMBL/GenBank/DDBJ databases">
        <authorList>
            <person name="Lanie J.A."/>
            <person name="Ng W.-L."/>
            <person name="Kazmierczak K.M."/>
            <person name="Andrzejewski T.M."/>
            <person name="Davidsen T.M."/>
            <person name="Wayne K.J."/>
            <person name="Tettelin H."/>
            <person name="Glass J.I."/>
            <person name="Rusch D."/>
            <person name="Podicherti R."/>
            <person name="Tsui H.-C.T."/>
            <person name="Winkler M.E."/>
        </authorList>
    </citation>
    <scope>NUCLEOTIDE SEQUENCE [LARGE SCALE GENOMIC DNA]</scope>
    <source>
        <strain evidence="19 20">BUT-10</strain>
    </source>
</reference>
<dbReference type="InterPro" id="IPR040442">
    <property type="entry name" value="Pyrv_kinase-like_dom_sf"/>
</dbReference>
<evidence type="ECO:0000256" key="3">
    <source>
        <dbReference type="ARBA" id="ARBA00004742"/>
    </source>
</evidence>
<dbReference type="GO" id="GO:0006094">
    <property type="term" value="P:gluconeogenesis"/>
    <property type="evidence" value="ECO:0007669"/>
    <property type="project" value="UniProtKB-UniPathway"/>
</dbReference>
<dbReference type="UniPathway" id="UPA00138"/>
<evidence type="ECO:0000256" key="2">
    <source>
        <dbReference type="ARBA" id="ARBA00002988"/>
    </source>
</evidence>
<dbReference type="InterPro" id="IPR000121">
    <property type="entry name" value="PEP_util_C"/>
</dbReference>
<dbReference type="InterPro" id="IPR023151">
    <property type="entry name" value="PEP_util_CS"/>
</dbReference>
<comment type="cofactor">
    <cofactor evidence="1 15">
        <name>Mg(2+)</name>
        <dbReference type="ChEBI" id="CHEBI:18420"/>
    </cofactor>
</comment>
<dbReference type="InterPro" id="IPR036637">
    <property type="entry name" value="Phosphohistidine_dom_sf"/>
</dbReference>
<dbReference type="NCBIfam" id="TIGR01418">
    <property type="entry name" value="PEP_synth"/>
    <property type="match status" value="1"/>
</dbReference>
<evidence type="ECO:0000313" key="20">
    <source>
        <dbReference type="Proteomes" id="UP000249524"/>
    </source>
</evidence>
<dbReference type="EC" id="2.7.9.2" evidence="5 15"/>
<dbReference type="EMBL" id="QFYS01000003">
    <property type="protein sequence ID" value="RAK66342.1"/>
    <property type="molecule type" value="Genomic_DNA"/>
</dbReference>
<evidence type="ECO:0000259" key="17">
    <source>
        <dbReference type="Pfam" id="PF01326"/>
    </source>
</evidence>
<feature type="domain" description="PEP-utilising enzyme C-terminal" evidence="18">
    <location>
        <begin position="483"/>
        <end position="791"/>
    </location>
</feature>
<evidence type="ECO:0000256" key="11">
    <source>
        <dbReference type="ARBA" id="ARBA00022840"/>
    </source>
</evidence>
<dbReference type="FunFam" id="3.30.1490.20:FF:000010">
    <property type="entry name" value="Phosphoenolpyruvate synthase"/>
    <property type="match status" value="1"/>
</dbReference>
<dbReference type="Gene3D" id="3.20.20.60">
    <property type="entry name" value="Phosphoenolpyruvate-binding domains"/>
    <property type="match status" value="1"/>
</dbReference>
<dbReference type="PROSITE" id="PS00742">
    <property type="entry name" value="PEP_ENZYMES_2"/>
    <property type="match status" value="1"/>
</dbReference>
<dbReference type="NCBIfam" id="NF005057">
    <property type="entry name" value="PRK06464.1"/>
    <property type="match status" value="1"/>
</dbReference>
<dbReference type="Pfam" id="PF02896">
    <property type="entry name" value="PEP-utilizers_C"/>
    <property type="match status" value="1"/>
</dbReference>
<evidence type="ECO:0000256" key="15">
    <source>
        <dbReference type="PIRNR" id="PIRNR000854"/>
    </source>
</evidence>
<name>A0A328BFU0_9CAUL</name>
<evidence type="ECO:0000256" key="6">
    <source>
        <dbReference type="ARBA" id="ARBA00021623"/>
    </source>
</evidence>
<protein>
    <recommendedName>
        <fullName evidence="6 15">Phosphoenolpyruvate synthase</fullName>
        <shortName evidence="15">PEP synthase</shortName>
        <ecNumber evidence="5 15">2.7.9.2</ecNumber>
    </recommendedName>
    <alternativeName>
        <fullName evidence="13 15">Pyruvate, water dikinase</fullName>
    </alternativeName>
</protein>
<dbReference type="InterPro" id="IPR018274">
    <property type="entry name" value="PEP_util_AS"/>
</dbReference>
<dbReference type="Pfam" id="PF00391">
    <property type="entry name" value="PEP-utilizers"/>
    <property type="match status" value="1"/>
</dbReference>
<keyword evidence="20" id="KW-1185">Reference proteome</keyword>
<keyword evidence="8 15" id="KW-0479">Metal-binding</keyword>
<dbReference type="PANTHER" id="PTHR43030:SF1">
    <property type="entry name" value="PHOSPHOENOLPYRUVATE SYNTHASE"/>
    <property type="match status" value="1"/>
</dbReference>
<keyword evidence="11 15" id="KW-0067">ATP-binding</keyword>
<dbReference type="GO" id="GO:0005524">
    <property type="term" value="F:ATP binding"/>
    <property type="evidence" value="ECO:0007669"/>
    <property type="project" value="UniProtKB-KW"/>
</dbReference>
<keyword evidence="12 15" id="KW-0460">Magnesium</keyword>
<gene>
    <name evidence="19" type="ORF">DJ019_08815</name>
</gene>
<dbReference type="GO" id="GO:0008986">
    <property type="term" value="F:pyruvate, water dikinase activity"/>
    <property type="evidence" value="ECO:0007669"/>
    <property type="project" value="UniProtKB-EC"/>
</dbReference>
<sequence>MGGHVRSFDGLTLDDVPVVGGKTASLGELHRLLDQGPARVPEGFAITADAYREAIARAGAGPRLAELMAGLDVADVADLARRGAEARRIVYEATGTPELAAAIVEAFRDLKVRTGPDLSVAVRSSATAEDLPTASFAGQHESFLHVRDEDGLIEACRRCFASLYTDRAIVYRVNNGFAHEKVALSVAVMRMVRSDEAASGVSFTLDTESGFRDVVFITGAYGLGENVVQGRVDPDEWYVHKPTFLQGARAVLKRSLGTKHTRMTWRRGGGLATRPVPRALRGRFCLTDDEVLTLADVALRIETHYSQRAGRPMPMDIEWAKDAVDGRLYIVQARPETVASQRSGAEIESFRLKGSGKVLVEGKAVGERVAAGPVRIVREPADLKAFQTGEVLVAPVTNPDWEPVMKRAAAVVTERGGRTCHAAIIARELGVPAVVGTGDATRRLADGDRVTVSCAEGETGRVFAGDVPFEVQRLNVADLKPPRTHIMLNLAQPDLAFRFAQAPSAGVGLARLEFIIGEQIRLHPMAAAHPDRVTSARDRTAMARLARAYPSPRQYFVDRLVEGAGVIAAAFWPRPVIVRLSDFKTNEYARLTGGRDFEPTEENPMLGFRGAARYAHPLYADGFALECEALARVRGELGLTNLKVMVPFCRRVDEARRVLDAMAAHGLKRGEGGLEVYVMCEIPNNVIQIDAFAELFDGFSIGSNDLTQLVLGVDRDSETVAFDFDERDPGVMEMLRQAVTGAHRNGRHVGICGEAPATYPEIAAFLAGLGVDSISVNPQSLPRTLAIVREAEADARQPQNKPGAIP</sequence>
<keyword evidence="19" id="KW-0670">Pyruvate</keyword>
<dbReference type="SUPFAM" id="SSF56059">
    <property type="entry name" value="Glutathione synthetase ATP-binding domain-like"/>
    <property type="match status" value="1"/>
</dbReference>
<dbReference type="InterPro" id="IPR006319">
    <property type="entry name" value="PEP_synth"/>
</dbReference>
<dbReference type="AlphaFoldDB" id="A0A328BFU0"/>
<dbReference type="Gene3D" id="3.50.30.10">
    <property type="entry name" value="Phosphohistidine domain"/>
    <property type="match status" value="1"/>
</dbReference>
<dbReference type="InterPro" id="IPR015813">
    <property type="entry name" value="Pyrv/PenolPyrv_kinase-like_dom"/>
</dbReference>
<feature type="domain" description="Pyruvate phosphate dikinase AMP/ATP-binding" evidence="17">
    <location>
        <begin position="17"/>
        <end position="348"/>
    </location>
</feature>
<evidence type="ECO:0000256" key="8">
    <source>
        <dbReference type="ARBA" id="ARBA00022723"/>
    </source>
</evidence>
<comment type="pathway">
    <text evidence="3 15">Carbohydrate biosynthesis; gluconeogenesis.</text>
</comment>
<keyword evidence="9 15" id="KW-0547">Nucleotide-binding</keyword>
<dbReference type="FunFam" id="3.30.470.20:FF:000017">
    <property type="entry name" value="Phosphoenolpyruvate synthase"/>
    <property type="match status" value="1"/>
</dbReference>
<dbReference type="InterPro" id="IPR008279">
    <property type="entry name" value="PEP-util_enz_mobile_dom"/>
</dbReference>
<dbReference type="PROSITE" id="PS00370">
    <property type="entry name" value="PEP_ENZYMES_PHOS_SITE"/>
    <property type="match status" value="1"/>
</dbReference>